<organism evidence="2 3">
    <name type="scientific">Endomicrobium trichonymphae</name>
    <dbReference type="NCBI Taxonomy" id="1408204"/>
    <lineage>
        <taxon>Bacteria</taxon>
        <taxon>Pseudomonadati</taxon>
        <taxon>Elusimicrobiota</taxon>
        <taxon>Endomicrobiia</taxon>
        <taxon>Endomicrobiales</taxon>
        <taxon>Endomicrobiaceae</taxon>
        <taxon>Candidatus Endomicrobiellum</taxon>
    </lineage>
</organism>
<reference evidence="2 3" key="1">
    <citation type="submission" date="2015-11" db="EMBL/GenBank/DDBJ databases">
        <title>Evidence for parallel genomic evolution in an endosymbiosis of termite gut flagellates.</title>
        <authorList>
            <person name="Zheng H."/>
        </authorList>
    </citation>
    <scope>NUCLEOTIDE SEQUENCE [LARGE SCALE GENOMIC DNA]</scope>
    <source>
        <strain evidence="2 3">CET450</strain>
    </source>
</reference>
<keyword evidence="1" id="KW-0812">Transmembrane</keyword>
<dbReference type="EMBL" id="LNVX01000291">
    <property type="protein sequence ID" value="OEG70673.1"/>
    <property type="molecule type" value="Genomic_DNA"/>
</dbReference>
<keyword evidence="3" id="KW-1185">Reference proteome</keyword>
<gene>
    <name evidence="2" type="ORF">ATZ36_16985</name>
</gene>
<sequence>MSLRQEAKALLLLVILYLFVPLYISEVAVFYCHQLDLCFSKKNFMPIISQLYGIGFTKIIANILIAETVVVMSFQKKLY</sequence>
<comment type="caution">
    <text evidence="2">The sequence shown here is derived from an EMBL/GenBank/DDBJ whole genome shotgun (WGS) entry which is preliminary data.</text>
</comment>
<evidence type="ECO:0000313" key="2">
    <source>
        <dbReference type="EMBL" id="OEG70673.1"/>
    </source>
</evidence>
<keyword evidence="1" id="KW-1133">Transmembrane helix</keyword>
<feature type="transmembrane region" description="Helical" evidence="1">
    <location>
        <begin position="51"/>
        <end position="74"/>
    </location>
</feature>
<accession>A0A1E5IKJ5</accession>
<name>A0A1E5IKJ5_ENDTX</name>
<dbReference type="AlphaFoldDB" id="A0A1E5IKJ5"/>
<feature type="transmembrane region" description="Helical" evidence="1">
    <location>
        <begin position="9"/>
        <end position="31"/>
    </location>
</feature>
<dbReference type="Proteomes" id="UP000095237">
    <property type="component" value="Unassembled WGS sequence"/>
</dbReference>
<evidence type="ECO:0000313" key="3">
    <source>
        <dbReference type="Proteomes" id="UP000095237"/>
    </source>
</evidence>
<protein>
    <submittedName>
        <fullName evidence="2">Uncharacterized protein</fullName>
    </submittedName>
</protein>
<keyword evidence="1" id="KW-0472">Membrane</keyword>
<evidence type="ECO:0000256" key="1">
    <source>
        <dbReference type="SAM" id="Phobius"/>
    </source>
</evidence>
<proteinExistence type="predicted"/>